<accession>A0A177DG03</accession>
<keyword evidence="4" id="KW-1185">Reference proteome</keyword>
<evidence type="ECO:0000259" key="2">
    <source>
        <dbReference type="PROSITE" id="PS50181"/>
    </source>
</evidence>
<protein>
    <recommendedName>
        <fullName evidence="2">F-box domain-containing protein</fullName>
    </recommendedName>
</protein>
<organism evidence="3 4">
    <name type="scientific">Alternaria alternata</name>
    <name type="common">Alternaria rot fungus</name>
    <name type="synonym">Torula alternata</name>
    <dbReference type="NCBI Taxonomy" id="5599"/>
    <lineage>
        <taxon>Eukaryota</taxon>
        <taxon>Fungi</taxon>
        <taxon>Dikarya</taxon>
        <taxon>Ascomycota</taxon>
        <taxon>Pezizomycotina</taxon>
        <taxon>Dothideomycetes</taxon>
        <taxon>Pleosporomycetidae</taxon>
        <taxon>Pleosporales</taxon>
        <taxon>Pleosporineae</taxon>
        <taxon>Pleosporaceae</taxon>
        <taxon>Alternaria</taxon>
        <taxon>Alternaria sect. Alternaria</taxon>
        <taxon>Alternaria alternata complex</taxon>
    </lineage>
</organism>
<dbReference type="PROSITE" id="PS50181">
    <property type="entry name" value="FBOX"/>
    <property type="match status" value="1"/>
</dbReference>
<dbReference type="GeneID" id="29116131"/>
<reference evidence="3 4" key="1">
    <citation type="submission" date="2016-05" db="EMBL/GenBank/DDBJ databases">
        <title>Comparative analysis of secretome profiles of manganese(II)-oxidizing ascomycete fungi.</title>
        <authorList>
            <consortium name="DOE Joint Genome Institute"/>
            <person name="Zeiner C.A."/>
            <person name="Purvine S.O."/>
            <person name="Zink E.M."/>
            <person name="Wu S."/>
            <person name="Pasa-Tolic L."/>
            <person name="Chaput D.L."/>
            <person name="Haridas S."/>
            <person name="Grigoriev I.V."/>
            <person name="Santelli C.M."/>
            <person name="Hansel C.M."/>
        </authorList>
    </citation>
    <scope>NUCLEOTIDE SEQUENCE [LARGE SCALE GENOMIC DNA]</scope>
    <source>
        <strain evidence="3 4">SRC1lrK2f</strain>
    </source>
</reference>
<evidence type="ECO:0000256" key="1">
    <source>
        <dbReference type="SAM" id="MobiDB-lite"/>
    </source>
</evidence>
<feature type="compositionally biased region" description="Basic and acidic residues" evidence="1">
    <location>
        <begin position="394"/>
        <end position="406"/>
    </location>
</feature>
<sequence length="496" mass="56477">MALFALPPELKLNVIEFLDPDSTLNFALTCRDHATLANSTLKEHGRLLSEWKVVDTTDVRTLLWRVLREVLIDPRQGWYIRELNLPATRQYNWNVNESLYGTHPNNGVGPSEEDKGLFIKAARNLRHLYPVTGTKTVLRQHPRSTEILPFPQLTIASIEDRIHRGFEDAIIILLLHYYPYLTTIRHTVVHQEECLETALWHIAHEYKNPMIAPMLPLKHLRTVAIAYYDTEGSVSPDWACYYLCIPSLKIFAAQGMGDSPSRQVQRSLFPNGAVPCSNVAELFLWDCRFDVDGLAVVLAAVRHLEKFTYHGGGSTVSETSSYQAKRVLEAVVTCAAHSLEELSLGQGYVDDDLGLDIPGPTVVSLRSFRKLRILDCEWSVLRPETEEEEEDSQHDEPLEEGFHRAEDDENTDTEFDVRTILPECIEELHLGGEFKVYEEWERLEDTFDTPSVSTPHLTMDKTCLQRSDSDRRIGDAESRGGVWSYPLAQLFEGHGY</sequence>
<dbReference type="Proteomes" id="UP000077248">
    <property type="component" value="Unassembled WGS sequence"/>
</dbReference>
<dbReference type="RefSeq" id="XP_018383819.1">
    <property type="nucleotide sequence ID" value="XM_018530537.1"/>
</dbReference>
<dbReference type="KEGG" id="aalt:CC77DRAFT_188902"/>
<evidence type="ECO:0000313" key="4">
    <source>
        <dbReference type="Proteomes" id="UP000077248"/>
    </source>
</evidence>
<dbReference type="SUPFAM" id="SSF81383">
    <property type="entry name" value="F-box domain"/>
    <property type="match status" value="1"/>
</dbReference>
<dbReference type="InterPro" id="IPR036047">
    <property type="entry name" value="F-box-like_dom_sf"/>
</dbReference>
<feature type="domain" description="F-box" evidence="2">
    <location>
        <begin position="1"/>
        <end position="54"/>
    </location>
</feature>
<gene>
    <name evidence="3" type="ORF">CC77DRAFT_188902</name>
</gene>
<name>A0A177DG03_ALTAL</name>
<dbReference type="InterPro" id="IPR001810">
    <property type="entry name" value="F-box_dom"/>
</dbReference>
<dbReference type="OMA" id="WHIAHEY"/>
<dbReference type="AlphaFoldDB" id="A0A177DG03"/>
<dbReference type="VEuPathDB" id="FungiDB:CC77DRAFT_188902"/>
<feature type="region of interest" description="Disordered" evidence="1">
    <location>
        <begin position="383"/>
        <end position="413"/>
    </location>
</feature>
<dbReference type="EMBL" id="KV441483">
    <property type="protein sequence ID" value="OAG18398.1"/>
    <property type="molecule type" value="Genomic_DNA"/>
</dbReference>
<evidence type="ECO:0000313" key="3">
    <source>
        <dbReference type="EMBL" id="OAG18398.1"/>
    </source>
</evidence>
<proteinExistence type="predicted"/>